<evidence type="ECO:0000256" key="1">
    <source>
        <dbReference type="ARBA" id="ARBA00022801"/>
    </source>
</evidence>
<evidence type="ECO:0000313" key="3">
    <source>
        <dbReference type="EMBL" id="SDM26011.1"/>
    </source>
</evidence>
<dbReference type="Pfam" id="PF00144">
    <property type="entry name" value="Beta-lactamase"/>
    <property type="match status" value="1"/>
</dbReference>
<dbReference type="InterPro" id="IPR001466">
    <property type="entry name" value="Beta-lactam-related"/>
</dbReference>
<evidence type="ECO:0000313" key="4">
    <source>
        <dbReference type="Proteomes" id="UP000199226"/>
    </source>
</evidence>
<evidence type="ECO:0000259" key="2">
    <source>
        <dbReference type="Pfam" id="PF00144"/>
    </source>
</evidence>
<organism evidence="3 4">
    <name type="scientific">Daejeonella rubra</name>
    <dbReference type="NCBI Taxonomy" id="990371"/>
    <lineage>
        <taxon>Bacteria</taxon>
        <taxon>Pseudomonadati</taxon>
        <taxon>Bacteroidota</taxon>
        <taxon>Sphingobacteriia</taxon>
        <taxon>Sphingobacteriales</taxon>
        <taxon>Sphingobacteriaceae</taxon>
        <taxon>Daejeonella</taxon>
    </lineage>
</organism>
<dbReference type="InterPro" id="IPR050789">
    <property type="entry name" value="Diverse_Enzym_Activities"/>
</dbReference>
<keyword evidence="1" id="KW-0378">Hydrolase</keyword>
<feature type="domain" description="Beta-lactamase-related" evidence="2">
    <location>
        <begin position="223"/>
        <end position="573"/>
    </location>
</feature>
<dbReference type="InterPro" id="IPR012338">
    <property type="entry name" value="Beta-lactam/transpept-like"/>
</dbReference>
<protein>
    <submittedName>
        <fullName evidence="3">CubicO group peptidase, beta-lactamase class C family</fullName>
    </submittedName>
</protein>
<reference evidence="4" key="1">
    <citation type="submission" date="2016-10" db="EMBL/GenBank/DDBJ databases">
        <authorList>
            <person name="Varghese N."/>
            <person name="Submissions S."/>
        </authorList>
    </citation>
    <scope>NUCLEOTIDE SEQUENCE [LARGE SCALE GENOMIC DNA]</scope>
    <source>
        <strain evidence="4">DSM 24536</strain>
    </source>
</reference>
<dbReference type="PANTHER" id="PTHR43283">
    <property type="entry name" value="BETA-LACTAMASE-RELATED"/>
    <property type="match status" value="1"/>
</dbReference>
<dbReference type="AlphaFoldDB" id="A0A1G9RS07"/>
<dbReference type="STRING" id="990371.SAMN05421813_108130"/>
<dbReference type="SUPFAM" id="SSF56601">
    <property type="entry name" value="beta-lactamase/transpeptidase-like"/>
    <property type="match status" value="1"/>
</dbReference>
<keyword evidence="4" id="KW-1185">Reference proteome</keyword>
<sequence>MRKIVSLLFIFIQTAAFSQVDRELISLSGIREAEQHAVVLRNGSGTIPLKNLKGLKIASLHFGSAHTAVFDSIANKYWAVESIHADTIRNIEEFNKLHDQLKLHNLIVFDLSAETRFSKELLAFISDVESKTKSIIILSGSGKNLELLAKFKSAIIWNKHESASAASFSAQLMFGGASAANKLNADYGYHFKKGYGYTIQKIRLGYSLPDAVSLNGSLAGGIDSIVNAGIAAHSAPAVVILVAKDGKVIFSKAYGSHTYKGTASTKADDIFDMASVTKVSATTPAIMRLYDKKLISLEDTISRYVALTRNIPDKRDIKIKEALLHEAGYTPYIKFFELLKPGEMSNDSSSTHPTKVADNYFLRANYFNEVMWPVTLASTGGTRGKFVYSDVSMYMLKEVVEQVSHSRLNDYVSNEFYTPLGMLSTGYQPRNRFEKSRIVPTTENDNWFRDMLVQGYVNDPGAAMSGGVQGHAGLFSNANDLAIYFQMLLNNGMYGGQKYFEAGTVKLFTSHQSKVSERGYGFARVTQKELNANKGYPSEKAFGHSGYTGTYVWVDPVYNLVYICLTNRVYPDDGKTFGVSKVNIRAQVLDRVYQEILRSDRDVQK</sequence>
<dbReference type="PANTHER" id="PTHR43283:SF11">
    <property type="entry name" value="BETA-LACTAMASE-RELATED DOMAIN-CONTAINING PROTEIN"/>
    <property type="match status" value="1"/>
</dbReference>
<name>A0A1G9RS07_9SPHI</name>
<dbReference type="OrthoDB" id="9805821at2"/>
<dbReference type="Gene3D" id="3.40.710.10">
    <property type="entry name" value="DD-peptidase/beta-lactamase superfamily"/>
    <property type="match status" value="1"/>
</dbReference>
<accession>A0A1G9RS07</accession>
<proteinExistence type="predicted"/>
<dbReference type="RefSeq" id="WP_090703335.1">
    <property type="nucleotide sequence ID" value="NZ_FNHH01000008.1"/>
</dbReference>
<dbReference type="Proteomes" id="UP000199226">
    <property type="component" value="Unassembled WGS sequence"/>
</dbReference>
<dbReference type="EMBL" id="FNHH01000008">
    <property type="protein sequence ID" value="SDM26011.1"/>
    <property type="molecule type" value="Genomic_DNA"/>
</dbReference>
<dbReference type="GO" id="GO:0016787">
    <property type="term" value="F:hydrolase activity"/>
    <property type="evidence" value="ECO:0007669"/>
    <property type="project" value="UniProtKB-KW"/>
</dbReference>
<gene>
    <name evidence="3" type="ORF">SAMN05421813_108130</name>
</gene>